<accession>A0ABN9MJN8</accession>
<evidence type="ECO:0000313" key="1">
    <source>
        <dbReference type="EMBL" id="CAJ0966994.1"/>
    </source>
</evidence>
<dbReference type="EMBL" id="CAUEEQ010077957">
    <property type="protein sequence ID" value="CAJ0966994.1"/>
    <property type="molecule type" value="Genomic_DNA"/>
</dbReference>
<proteinExistence type="predicted"/>
<dbReference type="PROSITE" id="PS51257">
    <property type="entry name" value="PROKAR_LIPOPROTEIN"/>
    <property type="match status" value="1"/>
</dbReference>
<organism evidence="1 2">
    <name type="scientific">Ranitomeya imitator</name>
    <name type="common">mimic poison frog</name>
    <dbReference type="NCBI Taxonomy" id="111125"/>
    <lineage>
        <taxon>Eukaryota</taxon>
        <taxon>Metazoa</taxon>
        <taxon>Chordata</taxon>
        <taxon>Craniata</taxon>
        <taxon>Vertebrata</taxon>
        <taxon>Euteleostomi</taxon>
        <taxon>Amphibia</taxon>
        <taxon>Batrachia</taxon>
        <taxon>Anura</taxon>
        <taxon>Neobatrachia</taxon>
        <taxon>Hyloidea</taxon>
        <taxon>Dendrobatidae</taxon>
        <taxon>Dendrobatinae</taxon>
        <taxon>Ranitomeya</taxon>
    </lineage>
</organism>
<dbReference type="Proteomes" id="UP001176940">
    <property type="component" value="Unassembled WGS sequence"/>
</dbReference>
<name>A0ABN9MJN8_9NEOB</name>
<protein>
    <recommendedName>
        <fullName evidence="3">Reverse transcriptase domain-containing protein</fullName>
    </recommendedName>
</protein>
<dbReference type="PANTHER" id="PTHR21301:SF12">
    <property type="match status" value="1"/>
</dbReference>
<evidence type="ECO:0008006" key="3">
    <source>
        <dbReference type="Google" id="ProtNLM"/>
    </source>
</evidence>
<dbReference type="PANTHER" id="PTHR21301">
    <property type="entry name" value="REVERSE TRANSCRIPTASE"/>
    <property type="match status" value="1"/>
</dbReference>
<sequence length="344" mass="39424">MRSCRHSGTLDDERKFQTICYEVRLSAGFLIAGACQTLRDREIEALHELSHDNEIVIKKADKGGATVVLDREEYLNENNRQLADPEVYERLSYDPKFDIAREIKVILEDAKEKLIIDQDLFDFLTIKFPITPEIYILPKIHKSVVHPPGRPIVSGSDCIGVFLDKILNPIAGSAESLCDTTDFLEKIYGISIVGEVILASFDVTSHYTSIDHNRGLEAINKKLLSTQYSPEAREFIIQLLRLVLTRNYFLFGDSFYLQLRGTANMAPANVVMSVLEEDFVYVSHHFGLVAAWWRYIDEVFLIWTGTEDLLHDFHKYLNTIDDTIKFTLVHSKTDIQFLDVNEKD</sequence>
<gene>
    <name evidence="1" type="ORF">RIMI_LOCUS21866663</name>
</gene>
<evidence type="ECO:0000313" key="2">
    <source>
        <dbReference type="Proteomes" id="UP001176940"/>
    </source>
</evidence>
<comment type="caution">
    <text evidence="1">The sequence shown here is derived from an EMBL/GenBank/DDBJ whole genome shotgun (WGS) entry which is preliminary data.</text>
</comment>
<reference evidence="1" key="1">
    <citation type="submission" date="2023-07" db="EMBL/GenBank/DDBJ databases">
        <authorList>
            <person name="Stuckert A."/>
        </authorList>
    </citation>
    <scope>NUCLEOTIDE SEQUENCE</scope>
</reference>
<keyword evidence="2" id="KW-1185">Reference proteome</keyword>